<dbReference type="EMBL" id="FZPH01000011">
    <property type="protein sequence ID" value="SNT59862.1"/>
    <property type="molecule type" value="Genomic_DNA"/>
</dbReference>
<feature type="domain" description="HTH tetR-type" evidence="3">
    <location>
        <begin position="4"/>
        <end position="64"/>
    </location>
</feature>
<dbReference type="RefSeq" id="WP_089253167.1">
    <property type="nucleotide sequence ID" value="NZ_FZPH01000011.1"/>
</dbReference>
<dbReference type="Pfam" id="PF13340">
    <property type="entry name" value="DUF4096"/>
    <property type="match status" value="1"/>
</dbReference>
<dbReference type="PANTHER" id="PTHR46637:SF1">
    <property type="entry name" value="BLL5188 PROTEIN"/>
    <property type="match status" value="1"/>
</dbReference>
<dbReference type="Pfam" id="PF00440">
    <property type="entry name" value="TetR_N"/>
    <property type="match status" value="1"/>
</dbReference>
<evidence type="ECO:0000259" key="3">
    <source>
        <dbReference type="PROSITE" id="PS50977"/>
    </source>
</evidence>
<dbReference type="PROSITE" id="PS50977">
    <property type="entry name" value="HTH_TETR_2"/>
    <property type="match status" value="1"/>
</dbReference>
<dbReference type="InterPro" id="IPR001647">
    <property type="entry name" value="HTH_TetR"/>
</dbReference>
<feature type="DNA-binding region" description="H-T-H motif" evidence="2">
    <location>
        <begin position="27"/>
        <end position="46"/>
    </location>
</feature>
<dbReference type="GO" id="GO:0003677">
    <property type="term" value="F:DNA binding"/>
    <property type="evidence" value="ECO:0007669"/>
    <property type="project" value="UniProtKB-UniRule"/>
</dbReference>
<name>A0A239NYS3_9ACTN</name>
<keyword evidence="1 2" id="KW-0238">DNA-binding</keyword>
<dbReference type="InterPro" id="IPR052909">
    <property type="entry name" value="Transposase_6_like"/>
</dbReference>
<evidence type="ECO:0000313" key="4">
    <source>
        <dbReference type="EMBL" id="SNT59862.1"/>
    </source>
</evidence>
<reference evidence="4 5" key="1">
    <citation type="submission" date="2017-06" db="EMBL/GenBank/DDBJ databases">
        <authorList>
            <person name="Kim H.J."/>
            <person name="Triplett B.A."/>
        </authorList>
    </citation>
    <scope>NUCLEOTIDE SEQUENCE [LARGE SCALE GENOMIC DNA]</scope>
    <source>
        <strain evidence="4 5">CGMCC 4.5593</strain>
    </source>
</reference>
<keyword evidence="5" id="KW-1185">Reference proteome</keyword>
<evidence type="ECO:0000256" key="1">
    <source>
        <dbReference type="ARBA" id="ARBA00023125"/>
    </source>
</evidence>
<dbReference type="SUPFAM" id="SSF46689">
    <property type="entry name" value="Homeodomain-like"/>
    <property type="match status" value="1"/>
</dbReference>
<dbReference type="InterPro" id="IPR025161">
    <property type="entry name" value="IS402-like_dom"/>
</dbReference>
<organism evidence="4 5">
    <name type="scientific">Asanoa hainanensis</name>
    <dbReference type="NCBI Taxonomy" id="560556"/>
    <lineage>
        <taxon>Bacteria</taxon>
        <taxon>Bacillati</taxon>
        <taxon>Actinomycetota</taxon>
        <taxon>Actinomycetes</taxon>
        <taxon>Micromonosporales</taxon>
        <taxon>Micromonosporaceae</taxon>
        <taxon>Asanoa</taxon>
    </lineage>
</organism>
<protein>
    <submittedName>
        <fullName evidence="4">Transposase</fullName>
    </submittedName>
</protein>
<dbReference type="AlphaFoldDB" id="A0A239NYS3"/>
<dbReference type="OrthoDB" id="116659at2"/>
<dbReference type="InterPro" id="IPR009057">
    <property type="entry name" value="Homeodomain-like_sf"/>
</dbReference>
<proteinExistence type="predicted"/>
<gene>
    <name evidence="4" type="ORF">SAMN05421812_111280</name>
</gene>
<evidence type="ECO:0000256" key="2">
    <source>
        <dbReference type="PROSITE-ProRule" id="PRU00335"/>
    </source>
</evidence>
<dbReference type="Proteomes" id="UP000198362">
    <property type="component" value="Unassembled WGS sequence"/>
</dbReference>
<accession>A0A239NYS3</accession>
<sequence length="347" mass="37876">MTDDPVRERLLKGLHRAIEERGYRETTIADIVRHARASRSTFYQVYATKDESLLALMEAANGALMRRIVAAVDPTAPWPAQTRQAVLAYITHVTASPELSLCWIREFPSLGPVAGRVRRDSMNALADLVQRLTGHEPFRRAGIAPVSRELALVILGGLRELTATVLEEGGDVRDVAETGIAAAVALLGAAAGQTPLPTPTATPGLLLTDDQWARIRPLLPPARSAVGRPPAPQRQVVEAILYRDRAGIAWRDLPPRFGAWQTAWKRHRRWADDGTWDRVLRRLQETAQPDHADPVAGVELLPAGVGGDVDLDGDLVRQDVRAGAQDARLTRKLGGDAVELGGRPRRP</sequence>
<dbReference type="Gene3D" id="1.10.357.10">
    <property type="entry name" value="Tetracycline Repressor, domain 2"/>
    <property type="match status" value="1"/>
</dbReference>
<evidence type="ECO:0000313" key="5">
    <source>
        <dbReference type="Proteomes" id="UP000198362"/>
    </source>
</evidence>
<dbReference type="PANTHER" id="PTHR46637">
    <property type="entry name" value="TIS1421-TRANSPOSASE PROTEIN A"/>
    <property type="match status" value="1"/>
</dbReference>